<dbReference type="Proteomes" id="UP000019402">
    <property type="component" value="Unassembled WGS sequence"/>
</dbReference>
<dbReference type="InterPro" id="IPR040794">
    <property type="entry name" value="CE2_N"/>
</dbReference>
<evidence type="ECO:0000313" key="3">
    <source>
        <dbReference type="Proteomes" id="UP000019402"/>
    </source>
</evidence>
<proteinExistence type="predicted"/>
<dbReference type="Gene3D" id="2.60.120.260">
    <property type="entry name" value="Galactose-binding domain-like"/>
    <property type="match status" value="1"/>
</dbReference>
<dbReference type="eggNOG" id="COG2755">
    <property type="taxonomic scope" value="Bacteria"/>
</dbReference>
<organism evidence="2 3">
    <name type="scientific">Saccharicrinis fermentans DSM 9555 = JCM 21142</name>
    <dbReference type="NCBI Taxonomy" id="869213"/>
    <lineage>
        <taxon>Bacteria</taxon>
        <taxon>Pseudomonadati</taxon>
        <taxon>Bacteroidota</taxon>
        <taxon>Bacteroidia</taxon>
        <taxon>Marinilabiliales</taxon>
        <taxon>Marinilabiliaceae</taxon>
        <taxon>Saccharicrinis</taxon>
    </lineage>
</organism>
<gene>
    <name evidence="2" type="ORF">JCM21142_62508</name>
</gene>
<protein>
    <submittedName>
        <fullName evidence="2">Endoglucanase E</fullName>
    </submittedName>
</protein>
<feature type="domain" description="Carbohydrate esterase 2 N-terminal" evidence="1">
    <location>
        <begin position="37"/>
        <end position="143"/>
    </location>
</feature>
<keyword evidence="3" id="KW-1185">Reference proteome</keyword>
<dbReference type="InterPro" id="IPR036514">
    <property type="entry name" value="SGNH_hydro_sf"/>
</dbReference>
<name>W7YHB1_9BACT</name>
<dbReference type="RefSeq" id="WP_200871347.1">
    <property type="nucleotide sequence ID" value="NZ_BAMD01000031.1"/>
</dbReference>
<dbReference type="GO" id="GO:0016788">
    <property type="term" value="F:hydrolase activity, acting on ester bonds"/>
    <property type="evidence" value="ECO:0007669"/>
    <property type="project" value="UniProtKB-ARBA"/>
</dbReference>
<dbReference type="AlphaFoldDB" id="W7YHB1"/>
<comment type="caution">
    <text evidence="2">The sequence shown here is derived from an EMBL/GenBank/DDBJ whole genome shotgun (WGS) entry which is preliminary data.</text>
</comment>
<dbReference type="Pfam" id="PF17996">
    <property type="entry name" value="CE2_N"/>
    <property type="match status" value="1"/>
</dbReference>
<dbReference type="PANTHER" id="PTHR37834:SF2">
    <property type="entry name" value="ESTERASE, SGNH HYDROLASE-TYPE"/>
    <property type="match status" value="1"/>
</dbReference>
<dbReference type="PROSITE" id="PS51257">
    <property type="entry name" value="PROKAR_LIPOPROTEIN"/>
    <property type="match status" value="1"/>
</dbReference>
<dbReference type="InterPro" id="IPR052762">
    <property type="entry name" value="PCW_deacetylase/CE"/>
</dbReference>
<reference evidence="2 3" key="1">
    <citation type="journal article" date="2014" name="Genome Announc.">
        <title>Draft Genome Sequence of Cytophaga fermentans JCM 21142T, a Facultative Anaerobe Isolated from Marine Mud.</title>
        <authorList>
            <person name="Starns D."/>
            <person name="Oshima K."/>
            <person name="Suda W."/>
            <person name="Iino T."/>
            <person name="Yuki M."/>
            <person name="Inoue J."/>
            <person name="Kitamura K."/>
            <person name="Iida T."/>
            <person name="Darby A."/>
            <person name="Hattori M."/>
            <person name="Ohkuma M."/>
        </authorList>
    </citation>
    <scope>NUCLEOTIDE SEQUENCE [LARGE SCALE GENOMIC DNA]</scope>
    <source>
        <strain evidence="2 3">JCM 21142</strain>
    </source>
</reference>
<dbReference type="SUPFAM" id="SSF52266">
    <property type="entry name" value="SGNH hydrolase"/>
    <property type="match status" value="1"/>
</dbReference>
<dbReference type="STRING" id="869213.GCA_000517085_04708"/>
<accession>W7YHB1</accession>
<dbReference type="EMBL" id="BAMD01000031">
    <property type="protein sequence ID" value="GAF03826.1"/>
    <property type="molecule type" value="Genomic_DNA"/>
</dbReference>
<dbReference type="PANTHER" id="PTHR37834">
    <property type="entry name" value="GDSL-LIKE LIPASE/ACYLHYDROLASE DOMAIN PROTEIN (AFU_ORTHOLOGUE AFUA_2G00620)"/>
    <property type="match status" value="1"/>
</dbReference>
<dbReference type="Gene3D" id="3.40.50.1110">
    <property type="entry name" value="SGNH hydrolase"/>
    <property type="match status" value="1"/>
</dbReference>
<evidence type="ECO:0000259" key="1">
    <source>
        <dbReference type="Pfam" id="PF17996"/>
    </source>
</evidence>
<sequence length="220" mass="24954">MKHRFSLGITIYLMFIFLISCSEQEQNIQFDNPDLNYEGRIEYGADAAVFSWSGTSVTMQFKGTGVSALLQDMDTANYYNVILDGEVVSKIHIDTLKHAYVLASGLPKGKHTIQLFKRTEWDKGQTLFYGFTIEKGGRLLPSPAPKKRKMAFYGNSITCGYGNEDFTGKDRPFGYFQNNYEAYGAITARHYNAQYHCIAKSGIGITVSWFPMIMSEMFDR</sequence>
<evidence type="ECO:0000313" key="2">
    <source>
        <dbReference type="EMBL" id="GAF03826.1"/>
    </source>
</evidence>